<dbReference type="SMART" id="SM00387">
    <property type="entry name" value="HATPase_c"/>
    <property type="match status" value="1"/>
</dbReference>
<evidence type="ECO:0000256" key="8">
    <source>
        <dbReference type="ARBA" id="ARBA00022989"/>
    </source>
</evidence>
<feature type="transmembrane region" description="Helical" evidence="10">
    <location>
        <begin position="131"/>
        <end position="158"/>
    </location>
</feature>
<evidence type="ECO:0000256" key="1">
    <source>
        <dbReference type="ARBA" id="ARBA00000085"/>
    </source>
</evidence>
<evidence type="ECO:0000256" key="5">
    <source>
        <dbReference type="ARBA" id="ARBA00022679"/>
    </source>
</evidence>
<comment type="subcellular location">
    <subcellularLocation>
        <location evidence="2">Membrane</location>
    </subcellularLocation>
</comment>
<gene>
    <name evidence="12" type="ORF">IP93_01358</name>
</gene>
<reference evidence="12 13" key="1">
    <citation type="journal article" date="2015" name="Stand. Genomic Sci.">
        <title>Genomic Encyclopedia of Bacterial and Archaeal Type Strains, Phase III: the genomes of soil and plant-associated and newly described type strains.</title>
        <authorList>
            <person name="Whitman W.B."/>
            <person name="Woyke T."/>
            <person name="Klenk H.P."/>
            <person name="Zhou Y."/>
            <person name="Lilburn T.G."/>
            <person name="Beck B.J."/>
            <person name="De Vos P."/>
            <person name="Vandamme P."/>
            <person name="Eisen J.A."/>
            <person name="Garrity G."/>
            <person name="Hugenholtz P."/>
            <person name="Kyrpides N.C."/>
        </authorList>
    </citation>
    <scope>NUCLEOTIDE SEQUENCE [LARGE SCALE GENOMIC DNA]</scope>
    <source>
        <strain evidence="12 13">CGMCC 1.10136</strain>
    </source>
</reference>
<keyword evidence="8 10" id="KW-1133">Transmembrane helix</keyword>
<evidence type="ECO:0000256" key="10">
    <source>
        <dbReference type="SAM" id="Phobius"/>
    </source>
</evidence>
<dbReference type="InterPro" id="IPR004358">
    <property type="entry name" value="Sig_transdc_His_kin-like_C"/>
</dbReference>
<dbReference type="InterPro" id="IPR003594">
    <property type="entry name" value="HATPase_dom"/>
</dbReference>
<dbReference type="InterPro" id="IPR005467">
    <property type="entry name" value="His_kinase_dom"/>
</dbReference>
<keyword evidence="7 12" id="KW-0418">Kinase</keyword>
<evidence type="ECO:0000256" key="7">
    <source>
        <dbReference type="ARBA" id="ARBA00022777"/>
    </source>
</evidence>
<dbReference type="Proteomes" id="UP000316471">
    <property type="component" value="Unassembled WGS sequence"/>
</dbReference>
<dbReference type="PANTHER" id="PTHR45436:SF16">
    <property type="entry name" value="HISTIDINE KINASE"/>
    <property type="match status" value="1"/>
</dbReference>
<keyword evidence="13" id="KW-1185">Reference proteome</keyword>
<evidence type="ECO:0000256" key="3">
    <source>
        <dbReference type="ARBA" id="ARBA00012438"/>
    </source>
</evidence>
<name>A0A562LWP7_9GAMM</name>
<dbReference type="PROSITE" id="PS50109">
    <property type="entry name" value="HIS_KIN"/>
    <property type="match status" value="1"/>
</dbReference>
<keyword evidence="6 10" id="KW-0812">Transmembrane</keyword>
<organism evidence="12 13">
    <name type="scientific">Aerolutibacter ruishenii</name>
    <dbReference type="NCBI Taxonomy" id="686800"/>
    <lineage>
        <taxon>Bacteria</taxon>
        <taxon>Pseudomonadati</taxon>
        <taxon>Pseudomonadota</taxon>
        <taxon>Gammaproteobacteria</taxon>
        <taxon>Lysobacterales</taxon>
        <taxon>Lysobacteraceae</taxon>
        <taxon>Aerolutibacter</taxon>
    </lineage>
</organism>
<dbReference type="Pfam" id="PF02518">
    <property type="entry name" value="HATPase_c"/>
    <property type="match status" value="1"/>
</dbReference>
<evidence type="ECO:0000256" key="6">
    <source>
        <dbReference type="ARBA" id="ARBA00022692"/>
    </source>
</evidence>
<feature type="transmembrane region" description="Helical" evidence="10">
    <location>
        <begin position="12"/>
        <end position="31"/>
    </location>
</feature>
<keyword evidence="4" id="KW-0597">Phosphoprotein</keyword>
<dbReference type="Pfam" id="PF00512">
    <property type="entry name" value="HisKA"/>
    <property type="match status" value="1"/>
</dbReference>
<evidence type="ECO:0000256" key="2">
    <source>
        <dbReference type="ARBA" id="ARBA00004370"/>
    </source>
</evidence>
<evidence type="ECO:0000256" key="9">
    <source>
        <dbReference type="ARBA" id="ARBA00023136"/>
    </source>
</evidence>
<feature type="domain" description="Histidine kinase" evidence="11">
    <location>
        <begin position="217"/>
        <end position="420"/>
    </location>
</feature>
<dbReference type="RefSeq" id="WP_144813608.1">
    <property type="nucleotide sequence ID" value="NZ_VLKP01000004.1"/>
</dbReference>
<dbReference type="OrthoDB" id="9121563at2"/>
<comment type="catalytic activity">
    <reaction evidence="1">
        <text>ATP + protein L-histidine = ADP + protein N-phospho-L-histidine.</text>
        <dbReference type="EC" id="2.7.13.3"/>
    </reaction>
</comment>
<dbReference type="Gene3D" id="3.30.565.10">
    <property type="entry name" value="Histidine kinase-like ATPase, C-terminal domain"/>
    <property type="match status" value="1"/>
</dbReference>
<dbReference type="InterPro" id="IPR003661">
    <property type="entry name" value="HisK_dim/P_dom"/>
</dbReference>
<keyword evidence="5" id="KW-0808">Transferase</keyword>
<evidence type="ECO:0000313" key="12">
    <source>
        <dbReference type="EMBL" id="TWI12077.1"/>
    </source>
</evidence>
<dbReference type="PRINTS" id="PR00344">
    <property type="entry name" value="BCTRLSENSOR"/>
</dbReference>
<evidence type="ECO:0000259" key="11">
    <source>
        <dbReference type="PROSITE" id="PS50109"/>
    </source>
</evidence>
<dbReference type="SUPFAM" id="SSF47384">
    <property type="entry name" value="Homodimeric domain of signal transducing histidine kinase"/>
    <property type="match status" value="1"/>
</dbReference>
<keyword evidence="9 10" id="KW-0472">Membrane</keyword>
<dbReference type="PANTHER" id="PTHR45436">
    <property type="entry name" value="SENSOR HISTIDINE KINASE YKOH"/>
    <property type="match status" value="1"/>
</dbReference>
<dbReference type="SMART" id="SM00388">
    <property type="entry name" value="HisKA"/>
    <property type="match status" value="1"/>
</dbReference>
<evidence type="ECO:0000256" key="4">
    <source>
        <dbReference type="ARBA" id="ARBA00022553"/>
    </source>
</evidence>
<accession>A0A562LWP7</accession>
<dbReference type="EC" id="2.7.13.3" evidence="3"/>
<dbReference type="CDD" id="cd00082">
    <property type="entry name" value="HisKA"/>
    <property type="match status" value="1"/>
</dbReference>
<evidence type="ECO:0000313" key="13">
    <source>
        <dbReference type="Proteomes" id="UP000316471"/>
    </source>
</evidence>
<dbReference type="Gene3D" id="1.10.287.130">
    <property type="match status" value="1"/>
</dbReference>
<dbReference type="EMBL" id="VLKP01000004">
    <property type="protein sequence ID" value="TWI12077.1"/>
    <property type="molecule type" value="Genomic_DNA"/>
</dbReference>
<dbReference type="InterPro" id="IPR050428">
    <property type="entry name" value="TCS_sensor_his_kinase"/>
</dbReference>
<dbReference type="GO" id="GO:0000155">
    <property type="term" value="F:phosphorelay sensor kinase activity"/>
    <property type="evidence" value="ECO:0007669"/>
    <property type="project" value="InterPro"/>
</dbReference>
<dbReference type="InterPro" id="IPR036890">
    <property type="entry name" value="HATPase_C_sf"/>
</dbReference>
<dbReference type="AlphaFoldDB" id="A0A562LWP7"/>
<proteinExistence type="predicted"/>
<dbReference type="InterPro" id="IPR036097">
    <property type="entry name" value="HisK_dim/P_sf"/>
</dbReference>
<dbReference type="GO" id="GO:0005886">
    <property type="term" value="C:plasma membrane"/>
    <property type="evidence" value="ECO:0007669"/>
    <property type="project" value="TreeGrafter"/>
</dbReference>
<dbReference type="SUPFAM" id="SSF55874">
    <property type="entry name" value="ATPase domain of HSP90 chaperone/DNA topoisomerase II/histidine kinase"/>
    <property type="match status" value="1"/>
</dbReference>
<sequence>MAKANLRQRIVWGMLAYLALLTLAVMAYGAITNEYAERLVWRAVLESELDHLAERRTQESGYDWHDTASMRLYDGSAGRTVPASLQALPPGLHDDLVLEGQPIAAMVRDIDGQRAVLTIDISDFERHEERLALVVMGAALAMILLLGLAVALSVNHLVRPLNAFTRQIAALRPDQPGQAVSLPHTASSDLVAIAEALNGYLRRNDRFVERERAFIDSASHELRTPIAVIAGAAEIALAQPHVTADVHQRLARIQRTASHVEQLISLLLVLAKDPAQLGKASDRIALDQLLPEIVDDHRHLLEDKALTVRIDPLPACEILAPVAIVQTAIGNLLRNAIENSDSGEIRVRLEIPATVMIDDPGHGMTPEEISAIYARLARGGGDRGGGGIGLDLISRLCEHLHWGLRFDSTPGRGTTTTLRF</sequence>
<protein>
    <recommendedName>
        <fullName evidence="3">histidine kinase</fullName>
        <ecNumber evidence="3">2.7.13.3</ecNumber>
    </recommendedName>
</protein>
<comment type="caution">
    <text evidence="12">The sequence shown here is derived from an EMBL/GenBank/DDBJ whole genome shotgun (WGS) entry which is preliminary data.</text>
</comment>